<proteinExistence type="predicted"/>
<reference evidence="1 2" key="1">
    <citation type="journal article" date="2012" name="Genome Biol.">
        <title>Sequencing three crocodilian genomes to illuminate the evolution of archosaurs and amniotes.</title>
        <authorList>
            <person name="St John J.A."/>
            <person name="Braun E.L."/>
            <person name="Isberg S.R."/>
            <person name="Miles L.G."/>
            <person name="Chong A.Y."/>
            <person name="Gongora J."/>
            <person name="Dalzell P."/>
            <person name="Moran C."/>
            <person name="Bed'hom B."/>
            <person name="Abzhanov A."/>
            <person name="Burgess S.C."/>
            <person name="Cooksey A.M."/>
            <person name="Castoe T.A."/>
            <person name="Crawford N.G."/>
            <person name="Densmore L.D."/>
            <person name="Drew J.C."/>
            <person name="Edwards S.V."/>
            <person name="Faircloth B.C."/>
            <person name="Fujita M.K."/>
            <person name="Greenwold M.J."/>
            <person name="Hoffmann F.G."/>
            <person name="Howard J.M."/>
            <person name="Iguchi T."/>
            <person name="Janes D.E."/>
            <person name="Khan S.Y."/>
            <person name="Kohno S."/>
            <person name="de Koning A.J."/>
            <person name="Lance S.L."/>
            <person name="McCarthy F.M."/>
            <person name="McCormack J.E."/>
            <person name="Merchant M.E."/>
            <person name="Peterson D.G."/>
            <person name="Pollock D.D."/>
            <person name="Pourmand N."/>
            <person name="Raney B.J."/>
            <person name="Roessler K.A."/>
            <person name="Sanford J.R."/>
            <person name="Sawyer R.H."/>
            <person name="Schmidt C.J."/>
            <person name="Triplett E.W."/>
            <person name="Tuberville T.D."/>
            <person name="Venegas-Anaya M."/>
            <person name="Howard J.T."/>
            <person name="Jarvis E.D."/>
            <person name="Guillette L.J.Jr."/>
            <person name="Glenn T.C."/>
            <person name="Green R.E."/>
            <person name="Ray D.A."/>
        </authorList>
    </citation>
    <scope>NUCLEOTIDE SEQUENCE [LARGE SCALE GENOMIC DNA]</scope>
    <source>
        <strain evidence="1">KSC_2009_1</strain>
    </source>
</reference>
<dbReference type="AlphaFoldDB" id="A0A151P664"/>
<comment type="caution">
    <text evidence="1">The sequence shown here is derived from an EMBL/GenBank/DDBJ whole genome shotgun (WGS) entry which is preliminary data.</text>
</comment>
<keyword evidence="2" id="KW-1185">Reference proteome</keyword>
<organism evidence="1 2">
    <name type="scientific">Alligator mississippiensis</name>
    <name type="common">American alligator</name>
    <dbReference type="NCBI Taxonomy" id="8496"/>
    <lineage>
        <taxon>Eukaryota</taxon>
        <taxon>Metazoa</taxon>
        <taxon>Chordata</taxon>
        <taxon>Craniata</taxon>
        <taxon>Vertebrata</taxon>
        <taxon>Euteleostomi</taxon>
        <taxon>Archelosauria</taxon>
        <taxon>Archosauria</taxon>
        <taxon>Crocodylia</taxon>
        <taxon>Alligatoridae</taxon>
        <taxon>Alligatorinae</taxon>
        <taxon>Alligator</taxon>
    </lineage>
</organism>
<evidence type="ECO:0000313" key="2">
    <source>
        <dbReference type="Proteomes" id="UP000050525"/>
    </source>
</evidence>
<name>A0A151P664_ALLMI</name>
<protein>
    <submittedName>
        <fullName evidence="1">Uncharacterized protein</fullName>
    </submittedName>
</protein>
<accession>A0A151P664</accession>
<gene>
    <name evidence="1" type="ORF">Y1Q_0016742</name>
</gene>
<dbReference type="EMBL" id="AKHW03000764">
    <property type="protein sequence ID" value="KYO44429.1"/>
    <property type="molecule type" value="Genomic_DNA"/>
</dbReference>
<dbReference type="Proteomes" id="UP000050525">
    <property type="component" value="Unassembled WGS sequence"/>
</dbReference>
<sequence length="103" mass="11928">MRRRWNITLQTDKQKDVQFLSKQRKILVMENLQHPWAAFFSDVILPRWAQLQIKVADELCGNSTPLRLIQSDCPCERSFACSSGCIVCICTSHESLYALHECK</sequence>
<evidence type="ECO:0000313" key="1">
    <source>
        <dbReference type="EMBL" id="KYO44429.1"/>
    </source>
</evidence>